<accession>A0A1S8SAF5</accession>
<keyword evidence="1" id="KW-0677">Repeat</keyword>
<evidence type="ECO:0000313" key="5">
    <source>
        <dbReference type="EMBL" id="OOM62488.1"/>
    </source>
</evidence>
<feature type="domain" description="Bacterial Ig-like" evidence="4">
    <location>
        <begin position="184"/>
        <end position="294"/>
    </location>
</feature>
<keyword evidence="3" id="KW-0732">Signal</keyword>
<evidence type="ECO:0000259" key="4">
    <source>
        <dbReference type="Pfam" id="PF20251"/>
    </source>
</evidence>
<dbReference type="InterPro" id="IPR018337">
    <property type="entry name" value="Cell_wall/Cho-bd_repeat"/>
</dbReference>
<protein>
    <submittedName>
        <fullName evidence="5">Putative cell wall binding repeat protein</fullName>
    </submittedName>
</protein>
<dbReference type="PROSITE" id="PS51170">
    <property type="entry name" value="CW"/>
    <property type="match status" value="1"/>
</dbReference>
<evidence type="ECO:0000256" key="1">
    <source>
        <dbReference type="ARBA" id="ARBA00022737"/>
    </source>
</evidence>
<dbReference type="Pfam" id="PF19127">
    <property type="entry name" value="Choline_bind_3"/>
    <property type="match status" value="1"/>
</dbReference>
<sequence length="297" mass="33451">MGLDISGGEIMKKVKKLRVIAALLLVGVASVFNSSGANAEWRQDSNGWWNTEGSSWSVGWKEINGKWYYFKQDGYMVHDTTIDGYTIGSDGAWIQTAPNNITTNEDKSFDIDEFKNTLRTAGYPIEERDTLYKENSVSRGWKLVNGKYYYFSFEGVLAKDETVDGYYLGADGALDTTKGKSQLQDITMKTEKSVYPVGTEEIRVDITNNTDLESGHGGEYYKIDKFENNEWHNLEFSKHTAFSDLEAILPAKGTGMDICRLSILKDFNKLTAGKYRILAEIENSMGYSHVAAEFELQ</sequence>
<dbReference type="InterPro" id="IPR046878">
    <property type="entry name" value="Big_14"/>
</dbReference>
<gene>
    <name evidence="5" type="ORF">CLBCK_17550</name>
</gene>
<name>A0A1S8SAF5_CLOBE</name>
<dbReference type="Pfam" id="PF01473">
    <property type="entry name" value="Choline_bind_1"/>
    <property type="match status" value="1"/>
</dbReference>
<comment type="caution">
    <text evidence="5">The sequence shown here is derived from an EMBL/GenBank/DDBJ whole genome shotgun (WGS) entry which is preliminary data.</text>
</comment>
<dbReference type="EMBL" id="LZZI01000023">
    <property type="protein sequence ID" value="OOM62488.1"/>
    <property type="molecule type" value="Genomic_DNA"/>
</dbReference>
<evidence type="ECO:0000256" key="2">
    <source>
        <dbReference type="PROSITE-ProRule" id="PRU00591"/>
    </source>
</evidence>
<dbReference type="Proteomes" id="UP000190973">
    <property type="component" value="Unassembled WGS sequence"/>
</dbReference>
<organism evidence="5 6">
    <name type="scientific">Clostridium beijerinckii</name>
    <name type="common">Clostridium MP</name>
    <dbReference type="NCBI Taxonomy" id="1520"/>
    <lineage>
        <taxon>Bacteria</taxon>
        <taxon>Bacillati</taxon>
        <taxon>Bacillota</taxon>
        <taxon>Clostridia</taxon>
        <taxon>Eubacteriales</taxon>
        <taxon>Clostridiaceae</taxon>
        <taxon>Clostridium</taxon>
    </lineage>
</organism>
<dbReference type="Pfam" id="PF20251">
    <property type="entry name" value="Big_14"/>
    <property type="match status" value="1"/>
</dbReference>
<evidence type="ECO:0000256" key="3">
    <source>
        <dbReference type="SAM" id="SignalP"/>
    </source>
</evidence>
<feature type="chain" id="PRO_5012390873" evidence="3">
    <location>
        <begin position="40"/>
        <end position="297"/>
    </location>
</feature>
<evidence type="ECO:0000313" key="6">
    <source>
        <dbReference type="Proteomes" id="UP000190973"/>
    </source>
</evidence>
<proteinExistence type="predicted"/>
<feature type="signal peptide" evidence="3">
    <location>
        <begin position="1"/>
        <end position="39"/>
    </location>
</feature>
<dbReference type="AlphaFoldDB" id="A0A1S8SAF5"/>
<feature type="repeat" description="Cell wall-binding" evidence="2">
    <location>
        <begin position="57"/>
        <end position="76"/>
    </location>
</feature>
<reference evidence="5 6" key="1">
    <citation type="submission" date="2016-05" db="EMBL/GenBank/DDBJ databases">
        <title>Microbial solvent formation.</title>
        <authorList>
            <person name="Poehlein A."/>
            <person name="Montoya Solano J.D."/>
            <person name="Flitsch S."/>
            <person name="Krabben P."/>
            <person name="Duerre P."/>
            <person name="Daniel R."/>
        </authorList>
    </citation>
    <scope>NUCLEOTIDE SEQUENCE [LARGE SCALE GENOMIC DNA]</scope>
    <source>
        <strain evidence="5 6">DSM 53</strain>
    </source>
</reference>
<dbReference type="Gene3D" id="2.10.270.10">
    <property type="entry name" value="Cholin Binding"/>
    <property type="match status" value="2"/>
</dbReference>
<dbReference type="SUPFAM" id="SSF69360">
    <property type="entry name" value="Cell wall binding repeat"/>
    <property type="match status" value="2"/>
</dbReference>